<feature type="transmembrane region" description="Helical" evidence="1">
    <location>
        <begin position="19"/>
        <end position="38"/>
    </location>
</feature>
<feature type="transmembrane region" description="Helical" evidence="1">
    <location>
        <begin position="121"/>
        <end position="140"/>
    </location>
</feature>
<protein>
    <submittedName>
        <fullName evidence="2">Uncharacterized protein</fullName>
    </submittedName>
</protein>
<name>A0A1F2WH24_9ACTN</name>
<evidence type="ECO:0000313" key="2">
    <source>
        <dbReference type="EMBL" id="OFW56162.1"/>
    </source>
</evidence>
<evidence type="ECO:0000256" key="1">
    <source>
        <dbReference type="SAM" id="Phobius"/>
    </source>
</evidence>
<keyword evidence="1" id="KW-1133">Transmembrane helix</keyword>
<organism evidence="2 3">
    <name type="scientific">Candidatus Solincola sediminis</name>
    <dbReference type="NCBI Taxonomy" id="1797199"/>
    <lineage>
        <taxon>Bacteria</taxon>
        <taxon>Bacillati</taxon>
        <taxon>Actinomycetota</taxon>
        <taxon>Candidatus Geothermincolia</taxon>
        <taxon>Candidatus Geothermincolales</taxon>
        <taxon>Candidatus Geothermincolaceae</taxon>
        <taxon>Candidatus Solincola</taxon>
    </lineage>
</organism>
<dbReference type="AlphaFoldDB" id="A0A1F2WH24"/>
<keyword evidence="1" id="KW-0472">Membrane</keyword>
<proteinExistence type="predicted"/>
<dbReference type="STRING" id="1797197.A2Y75_03305"/>
<gene>
    <name evidence="2" type="ORF">A2Y75_03305</name>
</gene>
<dbReference type="EMBL" id="MELK01000048">
    <property type="protein sequence ID" value="OFW56162.1"/>
    <property type="molecule type" value="Genomic_DNA"/>
</dbReference>
<sequence>MVILAVLRTVADNGLGRDIGAIAIAVLAGFSVLVFAASSDLFDLKIFKFDPFAFKMPKETKVEYWYVRAARRFEKFLLGGSWNYAKVRKRTRVDLKKRGRRLRVEMQKLMPEAVSRLNRDITMGVLAIAIVLVALLVLRLV</sequence>
<reference evidence="2 3" key="1">
    <citation type="journal article" date="2016" name="Nat. Commun.">
        <title>Thousands of microbial genomes shed light on interconnected biogeochemical processes in an aquifer system.</title>
        <authorList>
            <person name="Anantharaman K."/>
            <person name="Brown C.T."/>
            <person name="Hug L.A."/>
            <person name="Sharon I."/>
            <person name="Castelle C.J."/>
            <person name="Probst A.J."/>
            <person name="Thomas B.C."/>
            <person name="Singh A."/>
            <person name="Wilkins M.J."/>
            <person name="Karaoz U."/>
            <person name="Brodie E.L."/>
            <person name="Williams K.H."/>
            <person name="Hubbard S.S."/>
            <person name="Banfield J.F."/>
        </authorList>
    </citation>
    <scope>NUCLEOTIDE SEQUENCE [LARGE SCALE GENOMIC DNA]</scope>
</reference>
<comment type="caution">
    <text evidence="2">The sequence shown here is derived from an EMBL/GenBank/DDBJ whole genome shotgun (WGS) entry which is preliminary data.</text>
</comment>
<dbReference type="Proteomes" id="UP000177876">
    <property type="component" value="Unassembled WGS sequence"/>
</dbReference>
<accession>A0A1F2WH24</accession>
<keyword evidence="1" id="KW-0812">Transmembrane</keyword>
<evidence type="ECO:0000313" key="3">
    <source>
        <dbReference type="Proteomes" id="UP000177876"/>
    </source>
</evidence>